<dbReference type="OrthoDB" id="6415197at2"/>
<reference evidence="3 4" key="1">
    <citation type="submission" date="2016-01" db="EMBL/GenBank/DDBJ databases">
        <authorList>
            <person name="Oliw E.H."/>
        </authorList>
    </citation>
    <scope>NUCLEOTIDE SEQUENCE [LARGE SCALE GENOMIC DNA]</scope>
    <source>
        <strain evidence="3 4">FRB97</strain>
    </source>
</reference>
<dbReference type="Pfam" id="PF13996">
    <property type="entry name" value="YobH"/>
    <property type="match status" value="1"/>
</dbReference>
<dbReference type="Proteomes" id="UP000217182">
    <property type="component" value="Chromosome"/>
</dbReference>
<name>A0A250B6F8_9GAMM</name>
<proteinExistence type="predicted"/>
<dbReference type="InterPro" id="IPR025611">
    <property type="entry name" value="YobH"/>
</dbReference>
<evidence type="ECO:0000256" key="1">
    <source>
        <dbReference type="ARBA" id="ARBA00019316"/>
    </source>
</evidence>
<protein>
    <recommendedName>
        <fullName evidence="1">Uncharacterized protein YobH</fullName>
    </recommendedName>
</protein>
<organism evidence="3 4">
    <name type="scientific">Gibbsiella quercinecans</name>
    <dbReference type="NCBI Taxonomy" id="929813"/>
    <lineage>
        <taxon>Bacteria</taxon>
        <taxon>Pseudomonadati</taxon>
        <taxon>Pseudomonadota</taxon>
        <taxon>Gammaproteobacteria</taxon>
        <taxon>Enterobacterales</taxon>
        <taxon>Yersiniaceae</taxon>
        <taxon>Gibbsiella</taxon>
    </lineage>
</organism>
<keyword evidence="4" id="KW-1185">Reference proteome</keyword>
<sequence length="77" mass="8150">MKNLLKLCVLLAVLYGALLFSGYGVLIGSQKNVAGLGLQCKYLSARNVVTAQYLNGENGVIGTSSCPMLKKVETVVD</sequence>
<dbReference type="KEGG" id="gqu:AWC35_22330"/>
<evidence type="ECO:0000256" key="2">
    <source>
        <dbReference type="ARBA" id="ARBA00022729"/>
    </source>
</evidence>
<gene>
    <name evidence="3" type="ORF">AWC35_22330</name>
</gene>
<keyword evidence="2" id="KW-0732">Signal</keyword>
<accession>A0A250B6F8</accession>
<dbReference type="RefSeq" id="WP_095848436.1">
    <property type="nucleotide sequence ID" value="NZ_CP014136.1"/>
</dbReference>
<evidence type="ECO:0000313" key="4">
    <source>
        <dbReference type="Proteomes" id="UP000217182"/>
    </source>
</evidence>
<evidence type="ECO:0000313" key="3">
    <source>
        <dbReference type="EMBL" id="ATA21848.1"/>
    </source>
</evidence>
<dbReference type="AlphaFoldDB" id="A0A250B6F8"/>
<dbReference type="EMBL" id="CP014136">
    <property type="protein sequence ID" value="ATA21848.1"/>
    <property type="molecule type" value="Genomic_DNA"/>
</dbReference>